<proteinExistence type="predicted"/>
<accession>A0A0P0VAG2</accession>
<protein>
    <submittedName>
        <fullName evidence="2">Os01g0853900 protein</fullName>
    </submittedName>
</protein>
<sequence>MHGSKRSYYTNTVVAAQPASRVPTRRSSGERTRRRSIISQVDRRFGWLRLGHDAVLVTVRPERSGVHSRCMSGDHWVRHWASSPSMQRDWPS</sequence>
<gene>
    <name evidence="2" type="ordered locus">Os01g0853900</name>
    <name evidence="2" type="ORF">OSNPB_010853900</name>
</gene>
<dbReference type="PaxDb" id="39947-A0A0P0VAG2"/>
<keyword evidence="3" id="KW-1185">Reference proteome</keyword>
<name>A0A0P0VAG2_ORYSJ</name>
<evidence type="ECO:0000313" key="2">
    <source>
        <dbReference type="EMBL" id="BAS75276.1"/>
    </source>
</evidence>
<dbReference type="Proteomes" id="UP000059680">
    <property type="component" value="Chromosome 1"/>
</dbReference>
<evidence type="ECO:0000313" key="3">
    <source>
        <dbReference type="Proteomes" id="UP000059680"/>
    </source>
</evidence>
<feature type="region of interest" description="Disordered" evidence="1">
    <location>
        <begin position="1"/>
        <end position="35"/>
    </location>
</feature>
<dbReference type="AlphaFoldDB" id="A0A0P0VAG2"/>
<reference evidence="3" key="1">
    <citation type="journal article" date="2005" name="Nature">
        <title>The map-based sequence of the rice genome.</title>
        <authorList>
            <consortium name="International rice genome sequencing project (IRGSP)"/>
            <person name="Matsumoto T."/>
            <person name="Wu J."/>
            <person name="Kanamori H."/>
            <person name="Katayose Y."/>
            <person name="Fujisawa M."/>
            <person name="Namiki N."/>
            <person name="Mizuno H."/>
            <person name="Yamamoto K."/>
            <person name="Antonio B.A."/>
            <person name="Baba T."/>
            <person name="Sakata K."/>
            <person name="Nagamura Y."/>
            <person name="Aoki H."/>
            <person name="Arikawa K."/>
            <person name="Arita K."/>
            <person name="Bito T."/>
            <person name="Chiden Y."/>
            <person name="Fujitsuka N."/>
            <person name="Fukunaka R."/>
            <person name="Hamada M."/>
            <person name="Harada C."/>
            <person name="Hayashi A."/>
            <person name="Hijishita S."/>
            <person name="Honda M."/>
            <person name="Hosokawa S."/>
            <person name="Ichikawa Y."/>
            <person name="Idonuma A."/>
            <person name="Iijima M."/>
            <person name="Ikeda M."/>
            <person name="Ikeno M."/>
            <person name="Ito K."/>
            <person name="Ito S."/>
            <person name="Ito T."/>
            <person name="Ito Y."/>
            <person name="Ito Y."/>
            <person name="Iwabuchi A."/>
            <person name="Kamiya K."/>
            <person name="Karasawa W."/>
            <person name="Kurita K."/>
            <person name="Katagiri S."/>
            <person name="Kikuta A."/>
            <person name="Kobayashi H."/>
            <person name="Kobayashi N."/>
            <person name="Machita K."/>
            <person name="Maehara T."/>
            <person name="Masukawa M."/>
            <person name="Mizubayashi T."/>
            <person name="Mukai Y."/>
            <person name="Nagasaki H."/>
            <person name="Nagata Y."/>
            <person name="Naito S."/>
            <person name="Nakashima M."/>
            <person name="Nakama Y."/>
            <person name="Nakamichi Y."/>
            <person name="Nakamura M."/>
            <person name="Meguro A."/>
            <person name="Negishi M."/>
            <person name="Ohta I."/>
            <person name="Ohta T."/>
            <person name="Okamoto M."/>
            <person name="Ono N."/>
            <person name="Saji S."/>
            <person name="Sakaguchi M."/>
            <person name="Sakai K."/>
            <person name="Shibata M."/>
            <person name="Shimokawa T."/>
            <person name="Song J."/>
            <person name="Takazaki Y."/>
            <person name="Terasawa K."/>
            <person name="Tsugane M."/>
            <person name="Tsuji K."/>
            <person name="Ueda S."/>
            <person name="Waki K."/>
            <person name="Yamagata H."/>
            <person name="Yamamoto M."/>
            <person name="Yamamoto S."/>
            <person name="Yamane H."/>
            <person name="Yoshiki S."/>
            <person name="Yoshihara R."/>
            <person name="Yukawa K."/>
            <person name="Zhong H."/>
            <person name="Yano M."/>
            <person name="Yuan Q."/>
            <person name="Ouyang S."/>
            <person name="Liu J."/>
            <person name="Jones K.M."/>
            <person name="Gansberger K."/>
            <person name="Moffat K."/>
            <person name="Hill J."/>
            <person name="Bera J."/>
            <person name="Fadrosh D."/>
            <person name="Jin S."/>
            <person name="Johri S."/>
            <person name="Kim M."/>
            <person name="Overton L."/>
            <person name="Reardon M."/>
            <person name="Tsitrin T."/>
            <person name="Vuong H."/>
            <person name="Weaver B."/>
            <person name="Ciecko A."/>
            <person name="Tallon L."/>
            <person name="Jackson J."/>
            <person name="Pai G."/>
            <person name="Aken S.V."/>
            <person name="Utterback T."/>
            <person name="Reidmuller S."/>
            <person name="Feldblyum T."/>
            <person name="Hsiao J."/>
            <person name="Zismann V."/>
            <person name="Iobst S."/>
            <person name="de Vazeille A.R."/>
            <person name="Buell C.R."/>
            <person name="Ying K."/>
            <person name="Li Y."/>
            <person name="Lu T."/>
            <person name="Huang Y."/>
            <person name="Zhao Q."/>
            <person name="Feng Q."/>
            <person name="Zhang L."/>
            <person name="Zhu J."/>
            <person name="Weng Q."/>
            <person name="Mu J."/>
            <person name="Lu Y."/>
            <person name="Fan D."/>
            <person name="Liu Y."/>
            <person name="Guan J."/>
            <person name="Zhang Y."/>
            <person name="Yu S."/>
            <person name="Liu X."/>
            <person name="Zhang Y."/>
            <person name="Hong G."/>
            <person name="Han B."/>
            <person name="Choisne N."/>
            <person name="Demange N."/>
            <person name="Orjeda G."/>
            <person name="Samain S."/>
            <person name="Cattolico L."/>
            <person name="Pelletier E."/>
            <person name="Couloux A."/>
            <person name="Segurens B."/>
            <person name="Wincker P."/>
            <person name="D'Hont A."/>
            <person name="Scarpelli C."/>
            <person name="Weissenbach J."/>
            <person name="Salanoubat M."/>
            <person name="Quetier F."/>
            <person name="Yu Y."/>
            <person name="Kim H.R."/>
            <person name="Rambo T."/>
            <person name="Currie J."/>
            <person name="Collura K."/>
            <person name="Luo M."/>
            <person name="Yang T."/>
            <person name="Ammiraju J.S.S."/>
            <person name="Engler F."/>
            <person name="Soderlund C."/>
            <person name="Wing R.A."/>
            <person name="Palmer L.E."/>
            <person name="de la Bastide M."/>
            <person name="Spiegel L."/>
            <person name="Nascimento L."/>
            <person name="Zutavern T."/>
            <person name="O'Shaughnessy A."/>
            <person name="Dike S."/>
            <person name="Dedhia N."/>
            <person name="Preston R."/>
            <person name="Balija V."/>
            <person name="McCombie W.R."/>
            <person name="Chow T."/>
            <person name="Chen H."/>
            <person name="Chung M."/>
            <person name="Chen C."/>
            <person name="Shaw J."/>
            <person name="Wu H."/>
            <person name="Hsiao K."/>
            <person name="Chao Y."/>
            <person name="Chu M."/>
            <person name="Cheng C."/>
            <person name="Hour A."/>
            <person name="Lee P."/>
            <person name="Lin S."/>
            <person name="Lin Y."/>
            <person name="Liou J."/>
            <person name="Liu S."/>
            <person name="Hsing Y."/>
            <person name="Raghuvanshi S."/>
            <person name="Mohanty A."/>
            <person name="Bharti A.K."/>
            <person name="Gaur A."/>
            <person name="Gupta V."/>
            <person name="Kumar D."/>
            <person name="Ravi V."/>
            <person name="Vij S."/>
            <person name="Kapur A."/>
            <person name="Khurana P."/>
            <person name="Khurana P."/>
            <person name="Khurana J.P."/>
            <person name="Tyagi A.K."/>
            <person name="Gaikwad K."/>
            <person name="Singh A."/>
            <person name="Dalal V."/>
            <person name="Srivastava S."/>
            <person name="Dixit A."/>
            <person name="Pal A.K."/>
            <person name="Ghazi I.A."/>
            <person name="Yadav M."/>
            <person name="Pandit A."/>
            <person name="Bhargava A."/>
            <person name="Sureshbabu K."/>
            <person name="Batra K."/>
            <person name="Sharma T.R."/>
            <person name="Mohapatra T."/>
            <person name="Singh N.K."/>
            <person name="Messing J."/>
            <person name="Nelson A.B."/>
            <person name="Fuks G."/>
            <person name="Kavchok S."/>
            <person name="Keizer G."/>
            <person name="Linton E."/>
            <person name="Llaca V."/>
            <person name="Song R."/>
            <person name="Tanyolac B."/>
            <person name="Young S."/>
            <person name="Ho-Il K."/>
            <person name="Hahn J.H."/>
            <person name="Sangsakoo G."/>
            <person name="Vanavichit A."/>
            <person name="de Mattos Luiz.A.T."/>
            <person name="Zimmer P.D."/>
            <person name="Malone G."/>
            <person name="Dellagostin O."/>
            <person name="de Oliveira A.C."/>
            <person name="Bevan M."/>
            <person name="Bancroft I."/>
            <person name="Minx P."/>
            <person name="Cordum H."/>
            <person name="Wilson R."/>
            <person name="Cheng Z."/>
            <person name="Jin W."/>
            <person name="Jiang J."/>
            <person name="Leong S.A."/>
            <person name="Iwama H."/>
            <person name="Gojobori T."/>
            <person name="Itoh T."/>
            <person name="Niimura Y."/>
            <person name="Fujii Y."/>
            <person name="Habara T."/>
            <person name="Sakai H."/>
            <person name="Sato Y."/>
            <person name="Wilson G."/>
            <person name="Kumar K."/>
            <person name="McCouch S."/>
            <person name="Juretic N."/>
            <person name="Hoen D."/>
            <person name="Wright S."/>
            <person name="Bruskiewich R."/>
            <person name="Bureau T."/>
            <person name="Miyao A."/>
            <person name="Hirochika H."/>
            <person name="Nishikawa T."/>
            <person name="Kadowaki K."/>
            <person name="Sugiura M."/>
            <person name="Burr B."/>
            <person name="Sasaki T."/>
        </authorList>
    </citation>
    <scope>NUCLEOTIDE SEQUENCE [LARGE SCALE GENOMIC DNA]</scope>
    <source>
        <strain evidence="3">cv. Nipponbare</strain>
    </source>
</reference>
<dbReference type="EMBL" id="AP014957">
    <property type="protein sequence ID" value="BAS75276.1"/>
    <property type="molecule type" value="Genomic_DNA"/>
</dbReference>
<dbReference type="InParanoid" id="A0A0P0VAG2"/>
<evidence type="ECO:0000256" key="1">
    <source>
        <dbReference type="SAM" id="MobiDB-lite"/>
    </source>
</evidence>
<organism evidence="2 3">
    <name type="scientific">Oryza sativa subsp. japonica</name>
    <name type="common">Rice</name>
    <dbReference type="NCBI Taxonomy" id="39947"/>
    <lineage>
        <taxon>Eukaryota</taxon>
        <taxon>Viridiplantae</taxon>
        <taxon>Streptophyta</taxon>
        <taxon>Embryophyta</taxon>
        <taxon>Tracheophyta</taxon>
        <taxon>Spermatophyta</taxon>
        <taxon>Magnoliopsida</taxon>
        <taxon>Liliopsida</taxon>
        <taxon>Poales</taxon>
        <taxon>Poaceae</taxon>
        <taxon>BOP clade</taxon>
        <taxon>Oryzoideae</taxon>
        <taxon>Oryzeae</taxon>
        <taxon>Oryzinae</taxon>
        <taxon>Oryza</taxon>
        <taxon>Oryza sativa</taxon>
    </lineage>
</organism>
<reference evidence="2 3" key="3">
    <citation type="journal article" date="2013" name="Rice">
        <title>Improvement of the Oryza sativa Nipponbare reference genome using next generation sequence and optical map data.</title>
        <authorList>
            <person name="Kawahara Y."/>
            <person name="de la Bastide M."/>
            <person name="Hamilton J.P."/>
            <person name="Kanamori H."/>
            <person name="McCombie W.R."/>
            <person name="Ouyang S."/>
            <person name="Schwartz D.C."/>
            <person name="Tanaka T."/>
            <person name="Wu J."/>
            <person name="Zhou S."/>
            <person name="Childs K.L."/>
            <person name="Davidson R.M."/>
            <person name="Lin H."/>
            <person name="Quesada-Ocampo L."/>
            <person name="Vaillancourt B."/>
            <person name="Sakai H."/>
            <person name="Lee S.S."/>
            <person name="Kim J."/>
            <person name="Numa H."/>
            <person name="Itoh T."/>
            <person name="Buell C.R."/>
            <person name="Matsumoto T."/>
        </authorList>
    </citation>
    <scope>NUCLEOTIDE SEQUENCE [LARGE SCALE GENOMIC DNA]</scope>
    <source>
        <strain evidence="3">cv. Nipponbare</strain>
    </source>
</reference>
<reference evidence="2 3" key="2">
    <citation type="journal article" date="2013" name="Plant Cell Physiol.">
        <title>Rice Annotation Project Database (RAP-DB): an integrative and interactive database for rice genomics.</title>
        <authorList>
            <person name="Sakai H."/>
            <person name="Lee S.S."/>
            <person name="Tanaka T."/>
            <person name="Numa H."/>
            <person name="Kim J."/>
            <person name="Kawahara Y."/>
            <person name="Wakimoto H."/>
            <person name="Yang C.C."/>
            <person name="Iwamoto M."/>
            <person name="Abe T."/>
            <person name="Yamada Y."/>
            <person name="Muto A."/>
            <person name="Inokuchi H."/>
            <person name="Ikemura T."/>
            <person name="Matsumoto T."/>
            <person name="Sasaki T."/>
            <person name="Itoh T."/>
        </authorList>
    </citation>
    <scope>NUCLEOTIDE SEQUENCE [LARGE SCALE GENOMIC DNA]</scope>
    <source>
        <strain evidence="3">cv. Nipponbare</strain>
    </source>
</reference>